<evidence type="ECO:0000313" key="4">
    <source>
        <dbReference type="Proteomes" id="UP000248146"/>
    </source>
</evidence>
<accession>A0A2V4L6C8</accession>
<feature type="domain" description="Zona occludens toxin N-terminal" evidence="2">
    <location>
        <begin position="1"/>
        <end position="175"/>
    </location>
</feature>
<evidence type="ECO:0000256" key="1">
    <source>
        <dbReference type="SAM" id="MobiDB-lite"/>
    </source>
</evidence>
<name>A0A2V4L6C8_AQUAC</name>
<evidence type="ECO:0000259" key="2">
    <source>
        <dbReference type="Pfam" id="PF05707"/>
    </source>
</evidence>
<dbReference type="EMBL" id="QJRX01000003">
    <property type="protein sequence ID" value="PYC27388.1"/>
    <property type="molecule type" value="Genomic_DNA"/>
</dbReference>
<dbReference type="InterPro" id="IPR008900">
    <property type="entry name" value="Zot_N"/>
</dbReference>
<dbReference type="RefSeq" id="WP_110681686.1">
    <property type="nucleotide sequence ID" value="NZ_QJRX01000003.1"/>
</dbReference>
<organism evidence="3 4">
    <name type="scientific">Aquipseudomonas alcaligenes</name>
    <name type="common">Pseudomonas alcaligenes</name>
    <dbReference type="NCBI Taxonomy" id="43263"/>
    <lineage>
        <taxon>Bacteria</taxon>
        <taxon>Pseudomonadati</taxon>
        <taxon>Pseudomonadota</taxon>
        <taxon>Gammaproteobacteria</taxon>
        <taxon>Pseudomonadales</taxon>
        <taxon>Pseudomonadaceae</taxon>
        <taxon>Aquipseudomonas</taxon>
    </lineage>
</organism>
<gene>
    <name evidence="3" type="ORF">DMO17_06510</name>
</gene>
<reference evidence="3 4" key="1">
    <citation type="submission" date="2018-06" db="EMBL/GenBank/DDBJ databases">
        <title>Pseudomonas diversity within urban Lake Michigan freshwaters.</title>
        <authorList>
            <person name="Batrich M."/>
            <person name="Hatzopoulos T."/>
            <person name="Putonti C."/>
        </authorList>
    </citation>
    <scope>NUCLEOTIDE SEQUENCE [LARGE SCALE GENOMIC DNA]</scope>
    <source>
        <strain evidence="3 4">MB-090714</strain>
    </source>
</reference>
<dbReference type="Pfam" id="PF05707">
    <property type="entry name" value="Zot"/>
    <property type="match status" value="1"/>
</dbReference>
<dbReference type="AlphaFoldDB" id="A0A2V4L6C8"/>
<protein>
    <submittedName>
        <fullName evidence="3">Zonular occludens toxin</fullName>
    </submittedName>
</protein>
<feature type="compositionally biased region" description="Low complexity" evidence="1">
    <location>
        <begin position="360"/>
        <end position="370"/>
    </location>
</feature>
<sequence>MLYIRTGKPGHGKTLNTIREVDEKAFNEGRPVYFHNINGLKPELLRAAWFHFEDPELWFQLPQDSIIVVDEAQGWFGARDTRGRPPEHISRFETMRHQGHEVHLVTQDPRYIDVHLRRLCNGHIHYWRVFKSSQLLRFESDSVIEKVEVKSSFKDADKKTVRLDRKFFSVYTSSNASHHFQTKLPTKFLLAGAVILGAVFMVYRAYERYELGKEQPQLEASAPAAEKGLVEQVKGQVGSLINPVGAATDKEPISPQKYLALRTPRIPDIPSSAPIYDELTKPKTYPRLSCVMSRDEGYIERNRKRYRVVRAGDRAYICECFTQQGTWHKTSFSFCKNTVEHGYFDPAIADRGSGRDQMPEPRQGQQQEAAPQPPGQPQKGTLVQGVPFEKGRFLW</sequence>
<evidence type="ECO:0000313" key="3">
    <source>
        <dbReference type="EMBL" id="PYC27388.1"/>
    </source>
</evidence>
<dbReference type="Proteomes" id="UP000248146">
    <property type="component" value="Unassembled WGS sequence"/>
</dbReference>
<dbReference type="InterPro" id="IPR027417">
    <property type="entry name" value="P-loop_NTPase"/>
</dbReference>
<feature type="region of interest" description="Disordered" evidence="1">
    <location>
        <begin position="346"/>
        <end position="395"/>
    </location>
</feature>
<dbReference type="Gene3D" id="3.40.50.300">
    <property type="entry name" value="P-loop containing nucleotide triphosphate hydrolases"/>
    <property type="match status" value="1"/>
</dbReference>
<dbReference type="OrthoDB" id="8809170at2"/>
<proteinExistence type="predicted"/>
<comment type="caution">
    <text evidence="3">The sequence shown here is derived from an EMBL/GenBank/DDBJ whole genome shotgun (WGS) entry which is preliminary data.</text>
</comment>